<organism evidence="1 2">
    <name type="scientific">Cryobacterium sandaracinum</name>
    <dbReference type="NCBI Taxonomy" id="1259247"/>
    <lineage>
        <taxon>Bacteria</taxon>
        <taxon>Bacillati</taxon>
        <taxon>Actinomycetota</taxon>
        <taxon>Actinomycetes</taxon>
        <taxon>Micrococcales</taxon>
        <taxon>Microbacteriaceae</taxon>
        <taxon>Cryobacterium</taxon>
    </lineage>
</organism>
<dbReference type="EMBL" id="SOGO01000042">
    <property type="protein sequence ID" value="TFC99190.1"/>
    <property type="molecule type" value="Genomic_DNA"/>
</dbReference>
<dbReference type="Proteomes" id="UP000297851">
    <property type="component" value="Unassembled WGS sequence"/>
</dbReference>
<gene>
    <name evidence="1" type="ORF">E3T25_16115</name>
</gene>
<accession>A0ABY2J2M3</accession>
<dbReference type="RefSeq" id="WP_134375369.1">
    <property type="nucleotide sequence ID" value="NZ_SOGO01000042.1"/>
</dbReference>
<comment type="caution">
    <text evidence="1">The sequence shown here is derived from an EMBL/GenBank/DDBJ whole genome shotgun (WGS) entry which is preliminary data.</text>
</comment>
<protein>
    <submittedName>
        <fullName evidence="1">Uncharacterized protein</fullName>
    </submittedName>
</protein>
<reference evidence="1 2" key="1">
    <citation type="submission" date="2019-03" db="EMBL/GenBank/DDBJ databases">
        <title>Genomics of glacier-inhabiting Cryobacterium strains.</title>
        <authorList>
            <person name="Liu Q."/>
            <person name="Xin Y.-H."/>
        </authorList>
    </citation>
    <scope>NUCLEOTIDE SEQUENCE [LARGE SCALE GENOMIC DNA]</scope>
    <source>
        <strain evidence="1 2">TMT2-16</strain>
    </source>
</reference>
<name>A0ABY2J2M3_9MICO</name>
<evidence type="ECO:0000313" key="1">
    <source>
        <dbReference type="EMBL" id="TFC99190.1"/>
    </source>
</evidence>
<proteinExistence type="predicted"/>
<evidence type="ECO:0000313" key="2">
    <source>
        <dbReference type="Proteomes" id="UP000297851"/>
    </source>
</evidence>
<keyword evidence="2" id="KW-1185">Reference proteome</keyword>
<sequence>MPNPNNESQSVEELLPNSTGVWRITTVGSTHVLDLVRGTVTRFPGPGAAPTINDCCRPLRTLDTCRIGERGRWTMMSDEWSIEYYWQVTSTILSIQEVIPDECEQGQEGVGM</sequence>